<dbReference type="PROSITE" id="PS51987">
    <property type="entry name" value="GS_CATALYTIC"/>
    <property type="match status" value="1"/>
</dbReference>
<dbReference type="GO" id="GO:0004356">
    <property type="term" value="F:glutamine synthetase activity"/>
    <property type="evidence" value="ECO:0007669"/>
    <property type="project" value="InterPro"/>
</dbReference>
<organism evidence="5">
    <name type="scientific">uncultured spirochete</name>
    <dbReference type="NCBI Taxonomy" id="156406"/>
    <lineage>
        <taxon>Bacteria</taxon>
        <taxon>Pseudomonadati</taxon>
        <taxon>Spirochaetota</taxon>
        <taxon>Spirochaetia</taxon>
        <taxon>Spirochaetales</taxon>
        <taxon>environmental samples</taxon>
    </lineage>
</organism>
<evidence type="ECO:0000256" key="3">
    <source>
        <dbReference type="RuleBase" id="RU000384"/>
    </source>
</evidence>
<dbReference type="Pfam" id="PF00120">
    <property type="entry name" value="Gln-synt_C"/>
    <property type="match status" value="1"/>
</dbReference>
<evidence type="ECO:0000256" key="2">
    <source>
        <dbReference type="PROSITE-ProRule" id="PRU01331"/>
    </source>
</evidence>
<dbReference type="AlphaFoldDB" id="A0A3P3XKK4"/>
<dbReference type="PANTHER" id="PTHR43407">
    <property type="entry name" value="GLUTAMINE SYNTHETASE"/>
    <property type="match status" value="1"/>
</dbReference>
<dbReference type="SUPFAM" id="SSF54368">
    <property type="entry name" value="Glutamine synthetase, N-terminal domain"/>
    <property type="match status" value="1"/>
</dbReference>
<dbReference type="GO" id="GO:0016020">
    <property type="term" value="C:membrane"/>
    <property type="evidence" value="ECO:0007669"/>
    <property type="project" value="TreeGrafter"/>
</dbReference>
<gene>
    <name evidence="5" type="ORF">SPIROBIBN47_350035</name>
</gene>
<dbReference type="GO" id="GO:0006542">
    <property type="term" value="P:glutamine biosynthetic process"/>
    <property type="evidence" value="ECO:0007669"/>
    <property type="project" value="InterPro"/>
</dbReference>
<dbReference type="Gene3D" id="3.10.20.70">
    <property type="entry name" value="Glutamine synthetase, N-terminal domain"/>
    <property type="match status" value="1"/>
</dbReference>
<accession>A0A3P3XKK4</accession>
<protein>
    <submittedName>
        <fullName evidence="5">Glutamine synthetase, type I</fullName>
    </submittedName>
</protein>
<sequence>MKLSEWNGDFAGIDYVSFIVIDIDGRMRAVSLPSSYASEAVLSKGIGFDASNFGYAKVHASDMVAVPDMESAFVEQKDNFNILHVFCNVQTMDGQFFAQYPRSVIRAAQHALQASGIGDDAKMLVELEFYVFEDVRYSTTAHHSYYYVESSEGIGEEYSDTPRLGMSQGYHRMAPEDRYQLLRNRAVKTMIDVGIPVKYHHHEVGAAQLEIELDFISMVKAADAVSLAKWILRNEAEGLGLHVTFMPKPMYGVAGSGMHVHQFILKDGRSIFPGEGLYGLSDKGLAYTAGLLSHALTGSLLAFSNPSTNSYRRLVPGYEAPVSATFAQGSRAAAVRIPGYLGKGEARIEFRTGDATANVYYFLAAMLLAGLDGIQKGLDPVALGYAKEKPSEKHIFPMGLFHVLSGLKKDRSYLEPAFPSELIETWIARKEKEASYVYNAPVPQEYELYFD</sequence>
<dbReference type="InterPro" id="IPR008147">
    <property type="entry name" value="Gln_synt_N"/>
</dbReference>
<dbReference type="InterPro" id="IPR036651">
    <property type="entry name" value="Gln_synt_N_sf"/>
</dbReference>
<dbReference type="GO" id="GO:0005737">
    <property type="term" value="C:cytoplasm"/>
    <property type="evidence" value="ECO:0007669"/>
    <property type="project" value="TreeGrafter"/>
</dbReference>
<proteinExistence type="inferred from homology"/>
<name>A0A3P3XKK4_9SPIR</name>
<feature type="domain" description="GS catalytic" evidence="4">
    <location>
        <begin position="101"/>
        <end position="451"/>
    </location>
</feature>
<dbReference type="Pfam" id="PF03951">
    <property type="entry name" value="Gln-synt_N"/>
    <property type="match status" value="1"/>
</dbReference>
<dbReference type="GO" id="GO:0019740">
    <property type="term" value="P:nitrogen utilization"/>
    <property type="evidence" value="ECO:0007669"/>
    <property type="project" value="TreeGrafter"/>
</dbReference>
<dbReference type="SMART" id="SM01230">
    <property type="entry name" value="Gln-synt_C"/>
    <property type="match status" value="1"/>
</dbReference>
<dbReference type="Gene3D" id="3.30.590.10">
    <property type="entry name" value="Glutamine synthetase/guanido kinase, catalytic domain"/>
    <property type="match status" value="1"/>
</dbReference>
<evidence type="ECO:0000256" key="1">
    <source>
        <dbReference type="ARBA" id="ARBA00009897"/>
    </source>
</evidence>
<dbReference type="EMBL" id="FWDM01000029">
    <property type="protein sequence ID" value="SLM14700.1"/>
    <property type="molecule type" value="Genomic_DNA"/>
</dbReference>
<evidence type="ECO:0000313" key="5">
    <source>
        <dbReference type="EMBL" id="SLM14700.1"/>
    </source>
</evidence>
<comment type="similarity">
    <text evidence="1 2 3">Belongs to the glutamine synthetase family.</text>
</comment>
<dbReference type="InterPro" id="IPR014746">
    <property type="entry name" value="Gln_synth/guanido_kin_cat_dom"/>
</dbReference>
<reference evidence="5" key="1">
    <citation type="submission" date="2017-02" db="EMBL/GenBank/DDBJ databases">
        <authorList>
            <person name="Regsiter A."/>
            <person name="William W."/>
        </authorList>
    </citation>
    <scope>NUCLEOTIDE SEQUENCE</scope>
    <source>
        <strain evidence="5">Bib</strain>
    </source>
</reference>
<evidence type="ECO:0000259" key="4">
    <source>
        <dbReference type="PROSITE" id="PS51987"/>
    </source>
</evidence>
<dbReference type="InterPro" id="IPR008146">
    <property type="entry name" value="Gln_synth_cat_dom"/>
</dbReference>
<dbReference type="PANTHER" id="PTHR43407:SF1">
    <property type="entry name" value="LENGSIN"/>
    <property type="match status" value="1"/>
</dbReference>
<dbReference type="SUPFAM" id="SSF55931">
    <property type="entry name" value="Glutamine synthetase/guanido kinase"/>
    <property type="match status" value="1"/>
</dbReference>